<dbReference type="GO" id="GO:0016787">
    <property type="term" value="F:hydrolase activity"/>
    <property type="evidence" value="ECO:0007669"/>
    <property type="project" value="UniProtKB-KW"/>
</dbReference>
<comment type="caution">
    <text evidence="2">The sequence shown here is derived from an EMBL/GenBank/DDBJ whole genome shotgun (WGS) entry which is preliminary data.</text>
</comment>
<dbReference type="PROSITE" id="PS50263">
    <property type="entry name" value="CN_HYDROLASE"/>
    <property type="match status" value="1"/>
</dbReference>
<dbReference type="SUPFAM" id="SSF56317">
    <property type="entry name" value="Carbon-nitrogen hydrolase"/>
    <property type="match status" value="1"/>
</dbReference>
<proteinExistence type="predicted"/>
<sequence length="46" mass="4999">MKVAAIQMISSADLNDNLATAERLIRQAAAEGAQLLLLPEYWPLMG</sequence>
<organism evidence="2 3">
    <name type="scientific">Undibacterium luofuense</name>
    <dbReference type="NCBI Taxonomy" id="2828733"/>
    <lineage>
        <taxon>Bacteria</taxon>
        <taxon>Pseudomonadati</taxon>
        <taxon>Pseudomonadota</taxon>
        <taxon>Betaproteobacteria</taxon>
        <taxon>Burkholderiales</taxon>
        <taxon>Oxalobacteraceae</taxon>
        <taxon>Undibacterium</taxon>
    </lineage>
</organism>
<dbReference type="InterPro" id="IPR003010">
    <property type="entry name" value="C-N_Hydrolase"/>
</dbReference>
<name>A0A941DN72_9BURK</name>
<feature type="non-terminal residue" evidence="2">
    <location>
        <position position="46"/>
    </location>
</feature>
<dbReference type="Gene3D" id="3.60.110.10">
    <property type="entry name" value="Carbon-nitrogen hydrolase"/>
    <property type="match status" value="1"/>
</dbReference>
<protein>
    <submittedName>
        <fullName evidence="2">Carbon-nitrogen hydrolase family protein</fullName>
    </submittedName>
</protein>
<dbReference type="RefSeq" id="WP_329604703.1">
    <property type="nucleotide sequence ID" value="NZ_JAGSPN010000070.1"/>
</dbReference>
<accession>A0A941DN72</accession>
<feature type="domain" description="CN hydrolase" evidence="1">
    <location>
        <begin position="1"/>
        <end position="46"/>
    </location>
</feature>
<evidence type="ECO:0000259" key="1">
    <source>
        <dbReference type="PROSITE" id="PS50263"/>
    </source>
</evidence>
<keyword evidence="2" id="KW-0378">Hydrolase</keyword>
<evidence type="ECO:0000313" key="2">
    <source>
        <dbReference type="EMBL" id="MBR7784292.1"/>
    </source>
</evidence>
<dbReference type="AlphaFoldDB" id="A0A941DN72"/>
<dbReference type="Proteomes" id="UP000680067">
    <property type="component" value="Unassembled WGS sequence"/>
</dbReference>
<dbReference type="Pfam" id="PF00795">
    <property type="entry name" value="CN_hydrolase"/>
    <property type="match status" value="1"/>
</dbReference>
<dbReference type="InterPro" id="IPR036526">
    <property type="entry name" value="C-N_Hydrolase_sf"/>
</dbReference>
<evidence type="ECO:0000313" key="3">
    <source>
        <dbReference type="Proteomes" id="UP000680067"/>
    </source>
</evidence>
<keyword evidence="3" id="KW-1185">Reference proteome</keyword>
<reference evidence="2" key="1">
    <citation type="submission" date="2021-04" db="EMBL/GenBank/DDBJ databases">
        <title>novel species isolated from subtropical streams in China.</title>
        <authorList>
            <person name="Lu H."/>
        </authorList>
    </citation>
    <scope>NUCLEOTIDE SEQUENCE</scope>
    <source>
        <strain evidence="2">LFS511W</strain>
    </source>
</reference>
<dbReference type="EMBL" id="JAGSPN010000070">
    <property type="protein sequence ID" value="MBR7784292.1"/>
    <property type="molecule type" value="Genomic_DNA"/>
</dbReference>
<gene>
    <name evidence="2" type="ORF">KDM89_19355</name>
</gene>